<proteinExistence type="predicted"/>
<dbReference type="OrthoDB" id="8205493at2"/>
<keyword evidence="3" id="KW-1185">Reference proteome</keyword>
<organism evidence="2 3">
    <name type="scientific">Corynebacterium glaucum</name>
    <dbReference type="NCBI Taxonomy" id="187491"/>
    <lineage>
        <taxon>Bacteria</taxon>
        <taxon>Bacillati</taxon>
        <taxon>Actinomycetota</taxon>
        <taxon>Actinomycetes</taxon>
        <taxon>Mycobacteriales</taxon>
        <taxon>Corynebacteriaceae</taxon>
        <taxon>Corynebacterium</taxon>
    </lineage>
</organism>
<gene>
    <name evidence="2" type="ORF">CGLAU_02470</name>
</gene>
<evidence type="ECO:0000259" key="1">
    <source>
        <dbReference type="Pfam" id="PF01370"/>
    </source>
</evidence>
<dbReference type="EMBL" id="CP019688">
    <property type="protein sequence ID" value="AQQ14479.1"/>
    <property type="molecule type" value="Genomic_DNA"/>
</dbReference>
<sequence>MSSTLVIGFGAVGRAVTKRLIAQTSSAQKAGVTVMARSDRQVPAGADLFIGDASSSTDLHRALDASGADRIICCAHAAYTEAAWRSQLIPLEQAVLNAAAEVSAEVGAHVTFPESVYAFGPGVHTVTAESRVGATVGKPGVRAELLAARDAAAAPTASVVASDLYGPGCGESMVAHALIIDRVHKGKRPLALVDADTPHAFTYIDDYARALVDASAGRATGIVLTPTAEPITQRDFATLAAEAFNAEHHRPLTLRPWMLRVAGIADENVGGLREMTWLWDSPRALESDLDWAPTPYRDGLASLARS</sequence>
<dbReference type="InterPro" id="IPR001509">
    <property type="entry name" value="Epimerase_deHydtase"/>
</dbReference>
<dbReference type="KEGG" id="cgv:CGLAU_02470"/>
<dbReference type="Pfam" id="PF01370">
    <property type="entry name" value="Epimerase"/>
    <property type="match status" value="1"/>
</dbReference>
<dbReference type="RefSeq" id="WP_095659321.1">
    <property type="nucleotide sequence ID" value="NZ_CP019688.1"/>
</dbReference>
<dbReference type="InterPro" id="IPR036291">
    <property type="entry name" value="NAD(P)-bd_dom_sf"/>
</dbReference>
<accession>A0A1Q2HUG3</accession>
<evidence type="ECO:0000313" key="2">
    <source>
        <dbReference type="EMBL" id="AQQ14479.1"/>
    </source>
</evidence>
<feature type="domain" description="NAD-dependent epimerase/dehydratase" evidence="1">
    <location>
        <begin position="5"/>
        <end position="212"/>
    </location>
</feature>
<dbReference type="AlphaFoldDB" id="A0A1Q2HUG3"/>
<reference evidence="2 3" key="1">
    <citation type="submission" date="2016-12" db="EMBL/GenBank/DDBJ databases">
        <authorList>
            <person name="Song W.-J."/>
            <person name="Kurnit D.M."/>
        </authorList>
    </citation>
    <scope>NUCLEOTIDE SEQUENCE [LARGE SCALE GENOMIC DNA]</scope>
    <source>
        <strain evidence="2 3">DSM 30827</strain>
    </source>
</reference>
<dbReference type="SUPFAM" id="SSF51735">
    <property type="entry name" value="NAD(P)-binding Rossmann-fold domains"/>
    <property type="match status" value="1"/>
</dbReference>
<dbReference type="Gene3D" id="3.40.50.720">
    <property type="entry name" value="NAD(P)-binding Rossmann-like Domain"/>
    <property type="match status" value="1"/>
</dbReference>
<evidence type="ECO:0000313" key="3">
    <source>
        <dbReference type="Proteomes" id="UP000217209"/>
    </source>
</evidence>
<dbReference type="Proteomes" id="UP000217209">
    <property type="component" value="Chromosome"/>
</dbReference>
<name>A0A1Q2HUG3_9CORY</name>
<protein>
    <submittedName>
        <fullName evidence="2">NAD dependent epimerase/dehydratase family protein</fullName>
    </submittedName>
</protein>